<keyword evidence="7" id="KW-1185">Reference proteome</keyword>
<evidence type="ECO:0000313" key="6">
    <source>
        <dbReference type="EMBL" id="SHI15465.1"/>
    </source>
</evidence>
<dbReference type="OrthoDB" id="9802991at2"/>
<dbReference type="CDD" id="cd07737">
    <property type="entry name" value="YcbL-like_MBL-fold"/>
    <property type="match status" value="1"/>
</dbReference>
<dbReference type="AlphaFoldDB" id="A0A1M5YTZ9"/>
<gene>
    <name evidence="6" type="ORF">SAMN02745129_4438</name>
</gene>
<name>A0A1M5YTZ9_9GAMM</name>
<evidence type="ECO:0000256" key="1">
    <source>
        <dbReference type="ARBA" id="ARBA00001947"/>
    </source>
</evidence>
<dbReference type="SMART" id="SM00849">
    <property type="entry name" value="Lactamase_B"/>
    <property type="match status" value="1"/>
</dbReference>
<accession>A0A1M5YTZ9</accession>
<reference evidence="6 7" key="1">
    <citation type="submission" date="2016-11" db="EMBL/GenBank/DDBJ databases">
        <authorList>
            <person name="Jaros S."/>
            <person name="Januszkiewicz K."/>
            <person name="Wedrychowicz H."/>
        </authorList>
    </citation>
    <scope>NUCLEOTIDE SEQUENCE [LARGE SCALE GENOMIC DNA]</scope>
    <source>
        <strain evidence="6 7">DSM 16917</strain>
    </source>
</reference>
<dbReference type="Gene3D" id="3.60.15.10">
    <property type="entry name" value="Ribonuclease Z/Hydroxyacylglutathione hydrolase-like"/>
    <property type="match status" value="1"/>
</dbReference>
<dbReference type="PANTHER" id="PTHR46233:SF3">
    <property type="entry name" value="HYDROXYACYLGLUTATHIONE HYDROLASE GLOC"/>
    <property type="match status" value="1"/>
</dbReference>
<dbReference type="STRING" id="299255.SAMN02745129_4438"/>
<dbReference type="Pfam" id="PF00753">
    <property type="entry name" value="Lactamase_B"/>
    <property type="match status" value="1"/>
</dbReference>
<dbReference type="GO" id="GO:0016787">
    <property type="term" value="F:hydrolase activity"/>
    <property type="evidence" value="ECO:0007669"/>
    <property type="project" value="UniProtKB-KW"/>
</dbReference>
<evidence type="ECO:0000256" key="2">
    <source>
        <dbReference type="ARBA" id="ARBA00022723"/>
    </source>
</evidence>
<organism evidence="6 7">
    <name type="scientific">Ferrimonas marina</name>
    <dbReference type="NCBI Taxonomy" id="299255"/>
    <lineage>
        <taxon>Bacteria</taxon>
        <taxon>Pseudomonadati</taxon>
        <taxon>Pseudomonadota</taxon>
        <taxon>Gammaproteobacteria</taxon>
        <taxon>Alteromonadales</taxon>
        <taxon>Ferrimonadaceae</taxon>
        <taxon>Ferrimonas</taxon>
    </lineage>
</organism>
<proteinExistence type="predicted"/>
<feature type="domain" description="Metallo-beta-lactamase" evidence="5">
    <location>
        <begin position="12"/>
        <end position="192"/>
    </location>
</feature>
<dbReference type="PANTHER" id="PTHR46233">
    <property type="entry name" value="HYDROXYACYLGLUTATHIONE HYDROLASE GLOC"/>
    <property type="match status" value="1"/>
</dbReference>
<dbReference type="InterPro" id="IPR051453">
    <property type="entry name" value="MBL_Glyoxalase_II"/>
</dbReference>
<dbReference type="GO" id="GO:0046872">
    <property type="term" value="F:metal ion binding"/>
    <property type="evidence" value="ECO:0007669"/>
    <property type="project" value="UniProtKB-KW"/>
</dbReference>
<sequence length="215" mass="23457">MKHQIVPVTPFQQNCSLVWCEQSGKGAVIDPGGDVDRILAAAQANDVTIEQIWLTHGHIDHVGGAVALAEKLGVEIIGPHEDDNFWLDSLGNQSQMFGFPMLAAFTPARYLNEGDTLSVGNEQFEVLHTPGHTPGHVVLFHRQQKLAFVGDVLFHGSIGRTDFPMSNHQDLIHSITQKLWPLGSDVEFVPGHGPGATFGDERRSNPFVADQVLQG</sequence>
<comment type="cofactor">
    <cofactor evidence="1">
        <name>Zn(2+)</name>
        <dbReference type="ChEBI" id="CHEBI:29105"/>
    </cofactor>
</comment>
<keyword evidence="4" id="KW-0862">Zinc</keyword>
<evidence type="ECO:0000259" key="5">
    <source>
        <dbReference type="SMART" id="SM00849"/>
    </source>
</evidence>
<dbReference type="InterPro" id="IPR036866">
    <property type="entry name" value="RibonucZ/Hydroxyglut_hydro"/>
</dbReference>
<dbReference type="Proteomes" id="UP000184268">
    <property type="component" value="Unassembled WGS sequence"/>
</dbReference>
<evidence type="ECO:0000256" key="4">
    <source>
        <dbReference type="ARBA" id="ARBA00022833"/>
    </source>
</evidence>
<keyword evidence="2" id="KW-0479">Metal-binding</keyword>
<keyword evidence="3" id="KW-0378">Hydrolase</keyword>
<evidence type="ECO:0000256" key="3">
    <source>
        <dbReference type="ARBA" id="ARBA00022801"/>
    </source>
</evidence>
<dbReference type="RefSeq" id="WP_067659945.1">
    <property type="nucleotide sequence ID" value="NZ_FQXG01000008.1"/>
</dbReference>
<dbReference type="EMBL" id="FQXG01000008">
    <property type="protein sequence ID" value="SHI15465.1"/>
    <property type="molecule type" value="Genomic_DNA"/>
</dbReference>
<dbReference type="InterPro" id="IPR001279">
    <property type="entry name" value="Metallo-B-lactamas"/>
</dbReference>
<protein>
    <submittedName>
        <fullName evidence="6">Glyoxylase, beta-lactamase superfamily II</fullName>
    </submittedName>
</protein>
<evidence type="ECO:0000313" key="7">
    <source>
        <dbReference type="Proteomes" id="UP000184268"/>
    </source>
</evidence>
<dbReference type="SUPFAM" id="SSF56281">
    <property type="entry name" value="Metallo-hydrolase/oxidoreductase"/>
    <property type="match status" value="1"/>
</dbReference>